<gene>
    <name evidence="2" type="ORF">CI610_02276</name>
</gene>
<accession>A0A2H9T6C1</accession>
<name>A0A2H9T6C1_9ZZZZ</name>
<dbReference type="Pfam" id="PF13808">
    <property type="entry name" value="DDE_Tnp_1_assoc"/>
    <property type="match status" value="1"/>
</dbReference>
<comment type="caution">
    <text evidence="2">The sequence shown here is derived from an EMBL/GenBank/DDBJ whole genome shotgun (WGS) entry which is preliminary data.</text>
</comment>
<evidence type="ECO:0000313" key="2">
    <source>
        <dbReference type="EMBL" id="PJE78770.1"/>
    </source>
</evidence>
<proteinExistence type="predicted"/>
<dbReference type="InterPro" id="IPR051698">
    <property type="entry name" value="Transposase_11-like"/>
</dbReference>
<protein>
    <recommendedName>
        <fullName evidence="1">H repeat-associated protein N-terminal domain-containing protein</fullName>
    </recommendedName>
</protein>
<dbReference type="PANTHER" id="PTHR30298">
    <property type="entry name" value="H REPEAT-ASSOCIATED PREDICTED TRANSPOSASE"/>
    <property type="match status" value="1"/>
</dbReference>
<dbReference type="EMBL" id="NSIT01000130">
    <property type="protein sequence ID" value="PJE78770.1"/>
    <property type="molecule type" value="Genomic_DNA"/>
</dbReference>
<dbReference type="InterPro" id="IPR032806">
    <property type="entry name" value="YbfD_N"/>
</dbReference>
<reference evidence="2" key="1">
    <citation type="journal article" date="2017" name="Appl. Environ. Microbiol.">
        <title>Molecular characterization of an Endozoicomonas-like organism causing infection in king scallop Pecten maximus L.</title>
        <authorList>
            <person name="Cano I."/>
            <person name="van Aerle R."/>
            <person name="Ross S."/>
            <person name="Verner-Jeffreys D.W."/>
            <person name="Paley R.K."/>
            <person name="Rimmer G."/>
            <person name="Ryder D."/>
            <person name="Hooper P."/>
            <person name="Stone D."/>
            <person name="Feist S.W."/>
        </authorList>
    </citation>
    <scope>NUCLEOTIDE SEQUENCE</scope>
</reference>
<organism evidence="2">
    <name type="scientific">invertebrate metagenome</name>
    <dbReference type="NCBI Taxonomy" id="1711999"/>
    <lineage>
        <taxon>unclassified sequences</taxon>
        <taxon>metagenomes</taxon>
        <taxon>organismal metagenomes</taxon>
    </lineage>
</organism>
<feature type="domain" description="H repeat-associated protein N-terminal" evidence="1">
    <location>
        <begin position="8"/>
        <end position="60"/>
    </location>
</feature>
<dbReference type="AlphaFoldDB" id="A0A2H9T6C1"/>
<sequence length="60" mass="6897">MNAFNLIDQLSIISDPRQSWKVEHKLSDILLLTVCAVIAGAEGWEEIEGFGQERLRWLQQ</sequence>
<evidence type="ECO:0000259" key="1">
    <source>
        <dbReference type="Pfam" id="PF13808"/>
    </source>
</evidence>
<dbReference type="PANTHER" id="PTHR30298:SF0">
    <property type="entry name" value="PROTEIN YBFL-RELATED"/>
    <property type="match status" value="1"/>
</dbReference>